<evidence type="ECO:0000313" key="2">
    <source>
        <dbReference type="EMBL" id="SCP97054.1"/>
    </source>
</evidence>
<name>A0A1D3TT11_9FIRM</name>
<gene>
    <name evidence="2" type="ORF">SAMN05421730_100831</name>
</gene>
<dbReference type="RefSeq" id="WP_091232758.1">
    <property type="nucleotide sequence ID" value="NZ_FMKA01000008.1"/>
</dbReference>
<dbReference type="Gene3D" id="3.10.180.10">
    <property type="entry name" value="2,3-Dihydroxybiphenyl 1,2-Dioxygenase, domain 1"/>
    <property type="match status" value="1"/>
</dbReference>
<dbReference type="PANTHER" id="PTHR36113:SF3">
    <property type="entry name" value="SLL5075 PROTEIN"/>
    <property type="match status" value="1"/>
</dbReference>
<dbReference type="PANTHER" id="PTHR36113">
    <property type="entry name" value="LYASE, PUTATIVE-RELATED-RELATED"/>
    <property type="match status" value="1"/>
</dbReference>
<dbReference type="Pfam" id="PF00903">
    <property type="entry name" value="Glyoxalase"/>
    <property type="match status" value="1"/>
</dbReference>
<dbReference type="STRING" id="1619234.SAMN05421730_100831"/>
<dbReference type="OrthoDB" id="192739at2"/>
<reference evidence="2 3" key="1">
    <citation type="submission" date="2016-09" db="EMBL/GenBank/DDBJ databases">
        <authorList>
            <person name="Capua I."/>
            <person name="De Benedictis P."/>
            <person name="Joannis T."/>
            <person name="Lombin L.H."/>
            <person name="Cattoli G."/>
        </authorList>
    </citation>
    <scope>NUCLEOTIDE SEQUENCE [LARGE SCALE GENOMIC DNA]</scope>
    <source>
        <strain evidence="2 3">GluBS11</strain>
    </source>
</reference>
<feature type="domain" description="VOC" evidence="1">
    <location>
        <begin position="2"/>
        <end position="118"/>
    </location>
</feature>
<proteinExistence type="predicted"/>
<keyword evidence="2" id="KW-0456">Lyase</keyword>
<dbReference type="SUPFAM" id="SSF54593">
    <property type="entry name" value="Glyoxalase/Bleomycin resistance protein/Dihydroxybiphenyl dioxygenase"/>
    <property type="match status" value="1"/>
</dbReference>
<dbReference type="CDD" id="cd06587">
    <property type="entry name" value="VOC"/>
    <property type="match status" value="1"/>
</dbReference>
<dbReference type="InterPro" id="IPR051332">
    <property type="entry name" value="Fosfomycin_Res_Enzymes"/>
</dbReference>
<dbReference type="GO" id="GO:0016829">
    <property type="term" value="F:lyase activity"/>
    <property type="evidence" value="ECO:0007669"/>
    <property type="project" value="UniProtKB-KW"/>
</dbReference>
<dbReference type="InterPro" id="IPR029068">
    <property type="entry name" value="Glyas_Bleomycin-R_OHBP_Dase"/>
</dbReference>
<accession>A0A1D3TT11</accession>
<dbReference type="EMBL" id="FMKA01000008">
    <property type="protein sequence ID" value="SCP97054.1"/>
    <property type="molecule type" value="Genomic_DNA"/>
</dbReference>
<sequence length="122" mass="14094">MHMKHVTLMVKNLEKSIEFYETMTGLTISRRFHAGPGELAFLTNGNGETEIELVCMPQGQKFEGKGMFICFETDKLEEMHKLARDRGLNPSEIQDPGDQTRYFYMYDPDGVSVQLRFFPEGY</sequence>
<dbReference type="AlphaFoldDB" id="A0A1D3TT11"/>
<keyword evidence="3" id="KW-1185">Reference proteome</keyword>
<protein>
    <submittedName>
        <fullName evidence="2">Lactoylglutathione lyase</fullName>
    </submittedName>
</protein>
<organism evidence="2 3">
    <name type="scientific">Anaerobium acetethylicum</name>
    <dbReference type="NCBI Taxonomy" id="1619234"/>
    <lineage>
        <taxon>Bacteria</taxon>
        <taxon>Bacillati</taxon>
        <taxon>Bacillota</taxon>
        <taxon>Clostridia</taxon>
        <taxon>Lachnospirales</taxon>
        <taxon>Lachnospiraceae</taxon>
        <taxon>Anaerobium</taxon>
    </lineage>
</organism>
<dbReference type="Proteomes" id="UP000199315">
    <property type="component" value="Unassembled WGS sequence"/>
</dbReference>
<dbReference type="InterPro" id="IPR037523">
    <property type="entry name" value="VOC_core"/>
</dbReference>
<evidence type="ECO:0000313" key="3">
    <source>
        <dbReference type="Proteomes" id="UP000199315"/>
    </source>
</evidence>
<dbReference type="PROSITE" id="PS51819">
    <property type="entry name" value="VOC"/>
    <property type="match status" value="1"/>
</dbReference>
<dbReference type="InterPro" id="IPR004360">
    <property type="entry name" value="Glyas_Fos-R_dOase_dom"/>
</dbReference>
<evidence type="ECO:0000259" key="1">
    <source>
        <dbReference type="PROSITE" id="PS51819"/>
    </source>
</evidence>